<evidence type="ECO:0000256" key="2">
    <source>
        <dbReference type="ARBA" id="ARBA00022448"/>
    </source>
</evidence>
<feature type="transmembrane region" description="Helical" evidence="7">
    <location>
        <begin position="213"/>
        <end position="230"/>
    </location>
</feature>
<dbReference type="EMBL" id="AVPF01000023">
    <property type="protein sequence ID" value="KGX87663.1"/>
    <property type="molecule type" value="Genomic_DNA"/>
</dbReference>
<dbReference type="SUPFAM" id="SSF103473">
    <property type="entry name" value="MFS general substrate transporter"/>
    <property type="match status" value="1"/>
</dbReference>
<feature type="transmembrane region" description="Helical" evidence="7">
    <location>
        <begin position="250"/>
        <end position="272"/>
    </location>
</feature>
<dbReference type="Pfam" id="PF05977">
    <property type="entry name" value="MFS_3"/>
    <property type="match status" value="1"/>
</dbReference>
<feature type="transmembrane region" description="Helical" evidence="7">
    <location>
        <begin position="163"/>
        <end position="181"/>
    </location>
</feature>
<feature type="transmembrane region" description="Helical" evidence="7">
    <location>
        <begin position="36"/>
        <end position="57"/>
    </location>
</feature>
<keyword evidence="2" id="KW-0813">Transport</keyword>
<dbReference type="STRING" id="1385511.GCA_000425225_02117"/>
<keyword evidence="3" id="KW-1003">Cell membrane</keyword>
<dbReference type="PROSITE" id="PS50850">
    <property type="entry name" value="MFS"/>
    <property type="match status" value="1"/>
</dbReference>
<dbReference type="CDD" id="cd06173">
    <property type="entry name" value="MFS_MefA_like"/>
    <property type="match status" value="1"/>
</dbReference>
<evidence type="ECO:0000259" key="8">
    <source>
        <dbReference type="PROSITE" id="PS50850"/>
    </source>
</evidence>
<protein>
    <recommendedName>
        <fullName evidence="8">Major facilitator superfamily (MFS) profile domain-containing protein</fullName>
    </recommendedName>
</protein>
<gene>
    <name evidence="9" type="ORF">N783_09605</name>
</gene>
<feature type="domain" description="Major facilitator superfamily (MFS) profile" evidence="8">
    <location>
        <begin position="1"/>
        <end position="391"/>
    </location>
</feature>
<feature type="transmembrane region" description="Helical" evidence="7">
    <location>
        <begin position="342"/>
        <end position="363"/>
    </location>
</feature>
<dbReference type="GO" id="GO:0022857">
    <property type="term" value="F:transmembrane transporter activity"/>
    <property type="evidence" value="ECO:0007669"/>
    <property type="project" value="InterPro"/>
</dbReference>
<evidence type="ECO:0000256" key="7">
    <source>
        <dbReference type="SAM" id="Phobius"/>
    </source>
</evidence>
<reference evidence="9 10" key="1">
    <citation type="submission" date="2013-08" db="EMBL/GenBank/DDBJ databases">
        <authorList>
            <person name="Huang J."/>
            <person name="Wang G."/>
        </authorList>
    </citation>
    <scope>NUCLEOTIDE SEQUENCE [LARGE SCALE GENOMIC DNA]</scope>
    <source>
        <strain evidence="9 10">BH030004</strain>
    </source>
</reference>
<organism evidence="9 10">
    <name type="scientific">Pontibacillus marinus BH030004 = DSM 16465</name>
    <dbReference type="NCBI Taxonomy" id="1385511"/>
    <lineage>
        <taxon>Bacteria</taxon>
        <taxon>Bacillati</taxon>
        <taxon>Bacillota</taxon>
        <taxon>Bacilli</taxon>
        <taxon>Bacillales</taxon>
        <taxon>Bacillaceae</taxon>
        <taxon>Pontibacillus</taxon>
    </lineage>
</organism>
<name>A0A0A5G904_9BACI</name>
<comment type="subcellular location">
    <subcellularLocation>
        <location evidence="1">Cell membrane</location>
        <topology evidence="1">Multi-pass membrane protein</topology>
    </subcellularLocation>
</comment>
<dbReference type="Gene3D" id="1.20.1250.20">
    <property type="entry name" value="MFS general substrate transporter like domains"/>
    <property type="match status" value="1"/>
</dbReference>
<dbReference type="eggNOG" id="COG0477">
    <property type="taxonomic scope" value="Bacteria"/>
</dbReference>
<evidence type="ECO:0000256" key="4">
    <source>
        <dbReference type="ARBA" id="ARBA00022692"/>
    </source>
</evidence>
<keyword evidence="10" id="KW-1185">Reference proteome</keyword>
<feature type="transmembrane region" description="Helical" evidence="7">
    <location>
        <begin position="369"/>
        <end position="387"/>
    </location>
</feature>
<evidence type="ECO:0000313" key="10">
    <source>
        <dbReference type="Proteomes" id="UP000030403"/>
    </source>
</evidence>
<evidence type="ECO:0000313" key="9">
    <source>
        <dbReference type="EMBL" id="KGX87663.1"/>
    </source>
</evidence>
<comment type="caution">
    <text evidence="9">The sequence shown here is derived from an EMBL/GenBank/DDBJ whole genome shotgun (WGS) entry which is preliminary data.</text>
</comment>
<feature type="transmembrane region" description="Helical" evidence="7">
    <location>
        <begin position="302"/>
        <end position="321"/>
    </location>
</feature>
<keyword evidence="5 7" id="KW-1133">Transmembrane helix</keyword>
<dbReference type="InterPro" id="IPR036259">
    <property type="entry name" value="MFS_trans_sf"/>
</dbReference>
<feature type="transmembrane region" description="Helical" evidence="7">
    <location>
        <begin position="7"/>
        <end position="30"/>
    </location>
</feature>
<evidence type="ECO:0000256" key="5">
    <source>
        <dbReference type="ARBA" id="ARBA00022989"/>
    </source>
</evidence>
<feature type="transmembrane region" description="Helical" evidence="7">
    <location>
        <begin position="69"/>
        <end position="87"/>
    </location>
</feature>
<proteinExistence type="predicted"/>
<dbReference type="GO" id="GO:0005886">
    <property type="term" value="C:plasma membrane"/>
    <property type="evidence" value="ECO:0007669"/>
    <property type="project" value="UniProtKB-SubCell"/>
</dbReference>
<accession>A0A0A5G904</accession>
<dbReference type="AlphaFoldDB" id="A0A0A5G904"/>
<dbReference type="InterPro" id="IPR010290">
    <property type="entry name" value="TM_effector"/>
</dbReference>
<feature type="transmembrane region" description="Helical" evidence="7">
    <location>
        <begin position="279"/>
        <end position="296"/>
    </location>
</feature>
<evidence type="ECO:0000256" key="1">
    <source>
        <dbReference type="ARBA" id="ARBA00004651"/>
    </source>
</evidence>
<sequence length="402" mass="44187">MNNKVLYSLMMLFSSMSGSMYMIVVGWLLYELSGNAFYSGMLIGIGFLPGLILNLIFGVIVDRLNRKRIALIGISITTAVFLIFAIIAELNMLQVWLLFMFHLIIRTVHSMNRPALQALVVGLFSKKDYAKVIGISTSLSEFGMVTGASLAGVLLAILTSAEILLIIVLLSCLALISLSIIKVENVYLKDPTVPQPFLTDLKDGYFYLKNNNIVLYLIIIGFVGQLTVHSNSGLLPVYTNSYLEASSKVFGLLEGAFSISAIIAGIFASWMLKKYKSFATVYSLLLIIVGLSIFSFTRDVTFAFIGIFFIGLGTTLLRVSTQSLQQMITEPNYHGRMASFRMLINQGSVVIGIPILGLISEYFGANSGYLAMMTPVVIILLFAVLSLNKQVTHKRIANVLQS</sequence>
<evidence type="ECO:0000256" key="6">
    <source>
        <dbReference type="ARBA" id="ARBA00023136"/>
    </source>
</evidence>
<keyword evidence="6 7" id="KW-0472">Membrane</keyword>
<dbReference type="Proteomes" id="UP000030403">
    <property type="component" value="Unassembled WGS sequence"/>
</dbReference>
<dbReference type="PANTHER" id="PTHR23513">
    <property type="entry name" value="INTEGRAL MEMBRANE EFFLUX PROTEIN-RELATED"/>
    <property type="match status" value="1"/>
</dbReference>
<dbReference type="InterPro" id="IPR020846">
    <property type="entry name" value="MFS_dom"/>
</dbReference>
<evidence type="ECO:0000256" key="3">
    <source>
        <dbReference type="ARBA" id="ARBA00022475"/>
    </source>
</evidence>
<keyword evidence="4 7" id="KW-0812">Transmembrane</keyword>
<dbReference type="PANTHER" id="PTHR23513:SF6">
    <property type="entry name" value="MAJOR FACILITATOR SUPERFAMILY ASSOCIATED DOMAIN-CONTAINING PROTEIN"/>
    <property type="match status" value="1"/>
</dbReference>
<dbReference type="RefSeq" id="WP_027446120.1">
    <property type="nucleotide sequence ID" value="NZ_AULJ01000020.1"/>
</dbReference>